<reference evidence="4" key="1">
    <citation type="journal article" date="2019" name="bioRxiv">
        <title>The Genome of the Zebra Mussel, Dreissena polymorpha: A Resource for Invasive Species Research.</title>
        <authorList>
            <person name="McCartney M.A."/>
            <person name="Auch B."/>
            <person name="Kono T."/>
            <person name="Mallez S."/>
            <person name="Zhang Y."/>
            <person name="Obille A."/>
            <person name="Becker A."/>
            <person name="Abrahante J.E."/>
            <person name="Garbe J."/>
            <person name="Badalamenti J.P."/>
            <person name="Herman A."/>
            <person name="Mangelson H."/>
            <person name="Liachko I."/>
            <person name="Sullivan S."/>
            <person name="Sone E.D."/>
            <person name="Koren S."/>
            <person name="Silverstein K.A.T."/>
            <person name="Beckman K.B."/>
            <person name="Gohl D.M."/>
        </authorList>
    </citation>
    <scope>NUCLEOTIDE SEQUENCE</scope>
    <source>
        <strain evidence="4">Duluth1</strain>
        <tissue evidence="4">Whole animal</tissue>
    </source>
</reference>
<keyword evidence="1" id="KW-0479">Metal-binding</keyword>
<organism evidence="4 5">
    <name type="scientific">Dreissena polymorpha</name>
    <name type="common">Zebra mussel</name>
    <name type="synonym">Mytilus polymorpha</name>
    <dbReference type="NCBI Taxonomy" id="45954"/>
    <lineage>
        <taxon>Eukaryota</taxon>
        <taxon>Metazoa</taxon>
        <taxon>Spiralia</taxon>
        <taxon>Lophotrochozoa</taxon>
        <taxon>Mollusca</taxon>
        <taxon>Bivalvia</taxon>
        <taxon>Autobranchia</taxon>
        <taxon>Heteroconchia</taxon>
        <taxon>Euheterodonta</taxon>
        <taxon>Imparidentia</taxon>
        <taxon>Neoheterodontei</taxon>
        <taxon>Myida</taxon>
        <taxon>Dreissenoidea</taxon>
        <taxon>Dreissenidae</taxon>
        <taxon>Dreissena</taxon>
    </lineage>
</organism>
<evidence type="ECO:0000313" key="4">
    <source>
        <dbReference type="EMBL" id="KAH3696309.1"/>
    </source>
</evidence>
<dbReference type="InterPro" id="IPR011042">
    <property type="entry name" value="6-blade_b-propeller_TolB-like"/>
</dbReference>
<proteinExistence type="predicted"/>
<keyword evidence="2" id="KW-0175">Coiled coil</keyword>
<dbReference type="EMBL" id="JAIWYP010000016">
    <property type="protein sequence ID" value="KAH3696309.1"/>
    <property type="molecule type" value="Genomic_DNA"/>
</dbReference>
<dbReference type="SUPFAM" id="SSF57845">
    <property type="entry name" value="B-box zinc-binding domain"/>
    <property type="match status" value="1"/>
</dbReference>
<evidence type="ECO:0000313" key="5">
    <source>
        <dbReference type="Proteomes" id="UP000828390"/>
    </source>
</evidence>
<comment type="caution">
    <text evidence="4">The sequence shown here is derived from an EMBL/GenBank/DDBJ whole genome shotgun (WGS) entry which is preliminary data.</text>
</comment>
<reference evidence="4" key="2">
    <citation type="submission" date="2020-11" db="EMBL/GenBank/DDBJ databases">
        <authorList>
            <person name="McCartney M.A."/>
            <person name="Auch B."/>
            <person name="Kono T."/>
            <person name="Mallez S."/>
            <person name="Becker A."/>
            <person name="Gohl D.M."/>
            <person name="Silverstein K.A.T."/>
            <person name="Koren S."/>
            <person name="Bechman K.B."/>
            <person name="Herman A."/>
            <person name="Abrahante J.E."/>
            <person name="Garbe J."/>
        </authorList>
    </citation>
    <scope>NUCLEOTIDE SEQUENCE</scope>
    <source>
        <strain evidence="4">Duluth1</strain>
        <tissue evidence="4">Whole animal</tissue>
    </source>
</reference>
<dbReference type="InterPro" id="IPR047153">
    <property type="entry name" value="TRIM45/56/19-like"/>
</dbReference>
<gene>
    <name evidence="4" type="ORF">DPMN_083773</name>
</gene>
<dbReference type="SUPFAM" id="SSF75011">
    <property type="entry name" value="3-carboxy-cis,cis-mucoante lactonizing enzyme"/>
    <property type="match status" value="1"/>
</dbReference>
<dbReference type="AlphaFoldDB" id="A0A9D4BIS4"/>
<name>A0A9D4BIS4_DREPO</name>
<feature type="domain" description="B box-type" evidence="3">
    <location>
        <begin position="81"/>
        <end position="125"/>
    </location>
</feature>
<keyword evidence="5" id="KW-1185">Reference proteome</keyword>
<evidence type="ECO:0000256" key="2">
    <source>
        <dbReference type="SAM" id="Coils"/>
    </source>
</evidence>
<dbReference type="Proteomes" id="UP000828390">
    <property type="component" value="Unassembled WGS sequence"/>
</dbReference>
<dbReference type="PROSITE" id="PS50119">
    <property type="entry name" value="ZF_BBOX"/>
    <property type="match status" value="2"/>
</dbReference>
<keyword evidence="1" id="KW-0862">Zinc</keyword>
<protein>
    <recommendedName>
        <fullName evidence="3">B box-type domain-containing protein</fullName>
    </recommendedName>
</protein>
<dbReference type="SUPFAM" id="SSF58113">
    <property type="entry name" value="Apolipoprotein A-I"/>
    <property type="match status" value="1"/>
</dbReference>
<evidence type="ECO:0000259" key="3">
    <source>
        <dbReference type="PROSITE" id="PS50119"/>
    </source>
</evidence>
<feature type="domain" description="B box-type" evidence="3">
    <location>
        <begin position="24"/>
        <end position="67"/>
    </location>
</feature>
<dbReference type="CDD" id="cd19756">
    <property type="entry name" value="Bbox2"/>
    <property type="match status" value="1"/>
</dbReference>
<feature type="coiled-coil region" evidence="2">
    <location>
        <begin position="135"/>
        <end position="241"/>
    </location>
</feature>
<dbReference type="GO" id="GO:0008270">
    <property type="term" value="F:zinc ion binding"/>
    <property type="evidence" value="ECO:0007669"/>
    <property type="project" value="UniProtKB-KW"/>
</dbReference>
<evidence type="ECO:0000256" key="1">
    <source>
        <dbReference type="PROSITE-ProRule" id="PRU00024"/>
    </source>
</evidence>
<accession>A0A9D4BIS4</accession>
<keyword evidence="1" id="KW-0863">Zinc-finger</keyword>
<dbReference type="Gene3D" id="3.30.160.60">
    <property type="entry name" value="Classic Zinc Finger"/>
    <property type="match status" value="1"/>
</dbReference>
<dbReference type="Gene3D" id="2.120.10.30">
    <property type="entry name" value="TolB, C-terminal domain"/>
    <property type="match status" value="1"/>
</dbReference>
<sequence length="557" mass="63133">MNNMADTAMMSLQKGSDTITDFWCSPCQEDFVSTEADFYCEMCRNFYCFTCINLHSHLFKRHGIYGRKEMANWPAANGTVDLIAKCEEHPDKTLKVFCEDHLQLCCNTCVVMTHRQCTKLTLISEYSKTQTSLDFRQLSAKIQKIQTDFRELQQRHIYNLQSVKDSYTDQLQELRNMRKKINAQLDELEKATVKGLDELKTKLNTSLNAAVQTCSKFQAELEKLSEAVHVVENKNKELALMAHIKCTNKIKLYEAFVYEFPAQNNCSISLQPNTEIERFLSKLSGLGNILHINRIITVGTNKVLLYPKRQHNIQDIFEFPNGHTIIAETRDKQLKLLDQTYQELSQCNLSAFPMQMCQVSENEVAAAVDERYGYKVQFISESKGKLVKGRTIELSHGCIGLSYLNNNLYVTSQTALFHYTAAGRIVKKIYEEDTTGDSTKSSMGRCAVHPSGDYIYVISQHKLLTLTKDGQILSTFSDPKLEEPCGICVTPAGQVLVCYYGSNTIIQLDCVGRSKIAALATEKDGVLRPLAICYSKNTNTVIVGQLDCFYILHIKVK</sequence>
<dbReference type="InterPro" id="IPR000315">
    <property type="entry name" value="Znf_B-box"/>
</dbReference>
<dbReference type="PANTHER" id="PTHR25462">
    <property type="entry name" value="BONUS, ISOFORM C-RELATED"/>
    <property type="match status" value="1"/>
</dbReference>
<dbReference type="PANTHER" id="PTHR25462:SF296">
    <property type="entry name" value="MEIOTIC P26, ISOFORM F"/>
    <property type="match status" value="1"/>
</dbReference>